<protein>
    <submittedName>
        <fullName evidence="1">Uncharacterized protein</fullName>
    </submittedName>
</protein>
<dbReference type="Proteomes" id="UP000070544">
    <property type="component" value="Unassembled WGS sequence"/>
</dbReference>
<gene>
    <name evidence="1" type="ORF">M427DRAFT_353992</name>
</gene>
<dbReference type="Gene3D" id="1.10.472.10">
    <property type="entry name" value="Cyclin-like"/>
    <property type="match status" value="1"/>
</dbReference>
<name>A0A139AC68_GONPJ</name>
<dbReference type="STRING" id="1344416.A0A139AC68"/>
<evidence type="ECO:0000313" key="1">
    <source>
        <dbReference type="EMBL" id="KXS14357.1"/>
    </source>
</evidence>
<evidence type="ECO:0000313" key="2">
    <source>
        <dbReference type="Proteomes" id="UP000070544"/>
    </source>
</evidence>
<proteinExistence type="predicted"/>
<dbReference type="EMBL" id="KQ965770">
    <property type="protein sequence ID" value="KXS14357.1"/>
    <property type="molecule type" value="Genomic_DNA"/>
</dbReference>
<dbReference type="SUPFAM" id="SSF47954">
    <property type="entry name" value="Cyclin-like"/>
    <property type="match status" value="1"/>
</dbReference>
<dbReference type="InterPro" id="IPR036915">
    <property type="entry name" value="Cyclin-like_sf"/>
</dbReference>
<reference evidence="1 2" key="1">
    <citation type="journal article" date="2015" name="Genome Biol. Evol.">
        <title>Phylogenomic analyses indicate that early fungi evolved digesting cell walls of algal ancestors of land plants.</title>
        <authorList>
            <person name="Chang Y."/>
            <person name="Wang S."/>
            <person name="Sekimoto S."/>
            <person name="Aerts A.L."/>
            <person name="Choi C."/>
            <person name="Clum A."/>
            <person name="LaButti K.M."/>
            <person name="Lindquist E.A."/>
            <person name="Yee Ngan C."/>
            <person name="Ohm R.A."/>
            <person name="Salamov A.A."/>
            <person name="Grigoriev I.V."/>
            <person name="Spatafora J.W."/>
            <person name="Berbee M.L."/>
        </authorList>
    </citation>
    <scope>NUCLEOTIDE SEQUENCE [LARGE SCALE GENOMIC DNA]</scope>
    <source>
        <strain evidence="1 2">JEL478</strain>
    </source>
</reference>
<dbReference type="OrthoDB" id="10264655at2759"/>
<sequence length="144" mass="16531">MATELSLQNPLLTIHQLETTPSRRDGLSENLETDLRLFGSELVQSVGILLQLPQTSIAIALVLFQRFFFVSSFRQYGLRVGRGPRRCFPRLQSRRAATQNRRHPVRLRLLREAAPPQVHRPARVLQRGVLRAPYRVPYGRNAHS</sequence>
<dbReference type="InterPro" id="IPR043198">
    <property type="entry name" value="Cyclin/Ssn8"/>
</dbReference>
<organism evidence="1 2">
    <name type="scientific">Gonapodya prolifera (strain JEL478)</name>
    <name type="common">Monoblepharis prolifera</name>
    <dbReference type="NCBI Taxonomy" id="1344416"/>
    <lineage>
        <taxon>Eukaryota</taxon>
        <taxon>Fungi</taxon>
        <taxon>Fungi incertae sedis</taxon>
        <taxon>Chytridiomycota</taxon>
        <taxon>Chytridiomycota incertae sedis</taxon>
        <taxon>Monoblepharidomycetes</taxon>
        <taxon>Monoblepharidales</taxon>
        <taxon>Gonapodyaceae</taxon>
        <taxon>Gonapodya</taxon>
    </lineage>
</organism>
<dbReference type="GO" id="GO:0006357">
    <property type="term" value="P:regulation of transcription by RNA polymerase II"/>
    <property type="evidence" value="ECO:0007669"/>
    <property type="project" value="InterPro"/>
</dbReference>
<dbReference type="GO" id="GO:0016538">
    <property type="term" value="F:cyclin-dependent protein serine/threonine kinase regulator activity"/>
    <property type="evidence" value="ECO:0007669"/>
    <property type="project" value="InterPro"/>
</dbReference>
<dbReference type="AlphaFoldDB" id="A0A139AC68"/>
<dbReference type="PANTHER" id="PTHR10026">
    <property type="entry name" value="CYCLIN"/>
    <property type="match status" value="1"/>
</dbReference>
<accession>A0A139AC68</accession>
<keyword evidence="2" id="KW-1185">Reference proteome</keyword>